<comment type="caution">
    <text evidence="2">The sequence shown here is derived from an EMBL/GenBank/DDBJ whole genome shotgun (WGS) entry which is preliminary data.</text>
</comment>
<dbReference type="Proteomes" id="UP000449906">
    <property type="component" value="Unassembled WGS sequence"/>
</dbReference>
<feature type="compositionally biased region" description="Basic and acidic residues" evidence="1">
    <location>
        <begin position="216"/>
        <end position="239"/>
    </location>
</feature>
<dbReference type="AlphaFoldDB" id="A0A7J5E194"/>
<feature type="compositionally biased region" description="Basic and acidic residues" evidence="1">
    <location>
        <begin position="125"/>
        <end position="135"/>
    </location>
</feature>
<feature type="region of interest" description="Disordered" evidence="1">
    <location>
        <begin position="125"/>
        <end position="178"/>
    </location>
</feature>
<evidence type="ECO:0000313" key="2">
    <source>
        <dbReference type="EMBL" id="KAB2811724.1"/>
    </source>
</evidence>
<proteinExistence type="predicted"/>
<feature type="region of interest" description="Disordered" evidence="1">
    <location>
        <begin position="196"/>
        <end position="313"/>
    </location>
</feature>
<dbReference type="EMBL" id="WBVM01000001">
    <property type="protein sequence ID" value="KAB2811724.1"/>
    <property type="molecule type" value="Genomic_DNA"/>
</dbReference>
<name>A0A7J5E194_NOCSI</name>
<sequence length="313" mass="29963">MDVEHDLAAGGAVEVEQEVLPGDLADGDRPPDLERLVTAQPAELHRTAPDGEVEVAAVGGVEGAAELDQAVGVGLVHVETAPAGGGDPAGLGRGRVEAAHGLVDEAAELGPADRGDVVELAVDEGGGRGAERAGEVGDPLGAPGREPAGGDGGVDVGEPPGALDDAADEGAPAVGGAAERGDELHQVVVADQGSAVAGDGHAGVDDALGEGGRALGRGEDVALGPGDDRVPLGDDERLAAADAAADGVEEVGGGVLGEQGGDGGGGGHGTTSGGGGEGTRGEEGWAVERGAGRGGWGGKVDVSGDSAGLGRRL</sequence>
<accession>A0A7J5E194</accession>
<organism evidence="2 3">
    <name type="scientific">Nocardioides simplex</name>
    <name type="common">Arthrobacter simplex</name>
    <dbReference type="NCBI Taxonomy" id="2045"/>
    <lineage>
        <taxon>Bacteria</taxon>
        <taxon>Bacillati</taxon>
        <taxon>Actinomycetota</taxon>
        <taxon>Actinomycetes</taxon>
        <taxon>Propionibacteriales</taxon>
        <taxon>Nocardioidaceae</taxon>
        <taxon>Pimelobacter</taxon>
    </lineage>
</organism>
<gene>
    <name evidence="2" type="ORF">F9L07_07660</name>
</gene>
<evidence type="ECO:0000256" key="1">
    <source>
        <dbReference type="SAM" id="MobiDB-lite"/>
    </source>
</evidence>
<protein>
    <submittedName>
        <fullName evidence="2">Uncharacterized protein</fullName>
    </submittedName>
</protein>
<reference evidence="2 3" key="1">
    <citation type="submission" date="2019-09" db="EMBL/GenBank/DDBJ databases">
        <title>Pimelobacter sp. isolated from Paulinella.</title>
        <authorList>
            <person name="Jeong S.E."/>
        </authorList>
    </citation>
    <scope>NUCLEOTIDE SEQUENCE [LARGE SCALE GENOMIC DNA]</scope>
    <source>
        <strain evidence="2 3">Pch-N</strain>
    </source>
</reference>
<feature type="region of interest" description="Disordered" evidence="1">
    <location>
        <begin position="1"/>
        <end position="30"/>
    </location>
</feature>
<feature type="compositionally biased region" description="Gly residues" evidence="1">
    <location>
        <begin position="250"/>
        <end position="278"/>
    </location>
</feature>
<evidence type="ECO:0000313" key="3">
    <source>
        <dbReference type="Proteomes" id="UP000449906"/>
    </source>
</evidence>